<feature type="signal peptide" evidence="1">
    <location>
        <begin position="1"/>
        <end position="26"/>
    </location>
</feature>
<dbReference type="PANTHER" id="PTHR42967:SF1">
    <property type="entry name" value="MBL FOLD METALLO-HYDROLASE"/>
    <property type="match status" value="1"/>
</dbReference>
<accession>A0ABS4K8P1</accession>
<evidence type="ECO:0000313" key="2">
    <source>
        <dbReference type="EMBL" id="MBP2024149.1"/>
    </source>
</evidence>
<sequence length="261" mass="29340">MKNKLFVTVLSLCVTFMFIWTSKASASTLDYNNVLQKKAIAIEYFGQSCFGISDNEGMKIVTDPYDPEVGYKLPKISTRILTVSHDHFDHNYIKGINSYQQLIFGDTGSFSNGGIKIKGFASWHDNEKGNLRGPNTICTYEINKIKICHLGDLGHELSKEDVKAIGKVDVLMIPVGGFFTINSDEVMNTIKDLKPKIVVPMHYGTEESRPVFEDTLAPVEDFTSKIQQQGWRIEKGGLLTLTKEKINKLKGNTVFVLDYKQ</sequence>
<dbReference type="Pfam" id="PF13483">
    <property type="entry name" value="Lactamase_B_3"/>
    <property type="match status" value="1"/>
</dbReference>
<protein>
    <submittedName>
        <fullName evidence="2">L-ascorbate metabolism protein UlaG (Beta-lactamase superfamily)</fullName>
    </submittedName>
</protein>
<dbReference type="SUPFAM" id="SSF56281">
    <property type="entry name" value="Metallo-hydrolase/oxidoreductase"/>
    <property type="match status" value="1"/>
</dbReference>
<dbReference type="PANTHER" id="PTHR42967">
    <property type="entry name" value="METAL DEPENDENT HYDROLASE"/>
    <property type="match status" value="1"/>
</dbReference>
<dbReference type="EMBL" id="JAGGLL010000052">
    <property type="protein sequence ID" value="MBP2024149.1"/>
    <property type="molecule type" value="Genomic_DNA"/>
</dbReference>
<name>A0ABS4K8P1_9CLOT</name>
<keyword evidence="3" id="KW-1185">Reference proteome</keyword>
<comment type="caution">
    <text evidence="2">The sequence shown here is derived from an EMBL/GenBank/DDBJ whole genome shotgun (WGS) entry which is preliminary data.</text>
</comment>
<organism evidence="2 3">
    <name type="scientific">Clostridium punense</name>
    <dbReference type="NCBI Taxonomy" id="1054297"/>
    <lineage>
        <taxon>Bacteria</taxon>
        <taxon>Bacillati</taxon>
        <taxon>Bacillota</taxon>
        <taxon>Clostridia</taxon>
        <taxon>Eubacteriales</taxon>
        <taxon>Clostridiaceae</taxon>
        <taxon>Clostridium</taxon>
    </lineage>
</organism>
<dbReference type="InterPro" id="IPR036866">
    <property type="entry name" value="RibonucZ/Hydroxyglut_hydro"/>
</dbReference>
<evidence type="ECO:0000256" key="1">
    <source>
        <dbReference type="SAM" id="SignalP"/>
    </source>
</evidence>
<evidence type="ECO:0000313" key="3">
    <source>
        <dbReference type="Proteomes" id="UP001519308"/>
    </source>
</evidence>
<reference evidence="2 3" key="1">
    <citation type="submission" date="2021-03" db="EMBL/GenBank/DDBJ databases">
        <title>Genomic Encyclopedia of Type Strains, Phase IV (KMG-IV): sequencing the most valuable type-strain genomes for metagenomic binning, comparative biology and taxonomic classification.</title>
        <authorList>
            <person name="Goeker M."/>
        </authorList>
    </citation>
    <scope>NUCLEOTIDE SEQUENCE [LARGE SCALE GENOMIC DNA]</scope>
    <source>
        <strain evidence="2 3">DSM 28650</strain>
    </source>
</reference>
<dbReference type="Gene3D" id="3.60.15.10">
    <property type="entry name" value="Ribonuclease Z/Hydroxyacylglutathione hydrolase-like"/>
    <property type="match status" value="1"/>
</dbReference>
<dbReference type="RefSeq" id="WP_021281556.1">
    <property type="nucleotide sequence ID" value="NZ_JAGGLL010000052.1"/>
</dbReference>
<gene>
    <name evidence="2" type="ORF">J2Z44_004004</name>
</gene>
<feature type="chain" id="PRO_5046464577" evidence="1">
    <location>
        <begin position="27"/>
        <end position="261"/>
    </location>
</feature>
<dbReference type="Proteomes" id="UP001519308">
    <property type="component" value="Unassembled WGS sequence"/>
</dbReference>
<proteinExistence type="predicted"/>
<keyword evidence="1" id="KW-0732">Signal</keyword>